<protein>
    <submittedName>
        <fullName evidence="1">Uncharacterized protein</fullName>
    </submittedName>
</protein>
<dbReference type="EMBL" id="JAJA02000001">
    <property type="protein sequence ID" value="KWS06398.1"/>
    <property type="molecule type" value="Genomic_DNA"/>
</dbReference>
<organism evidence="1 2">
    <name type="scientific">Lysobacter capsici AZ78</name>
    <dbReference type="NCBI Taxonomy" id="1444315"/>
    <lineage>
        <taxon>Bacteria</taxon>
        <taxon>Pseudomonadati</taxon>
        <taxon>Pseudomonadota</taxon>
        <taxon>Gammaproteobacteria</taxon>
        <taxon>Lysobacterales</taxon>
        <taxon>Lysobacteraceae</taxon>
        <taxon>Lysobacter</taxon>
    </lineage>
</organism>
<sequence>MIDRVGAAGGHRARAFAGGADGGGDRAVVDLPAGAAAGHRVLLMAGAY</sequence>
<reference evidence="1 2" key="1">
    <citation type="journal article" date="2014" name="Genome Announc.">
        <title>Draft Genome Sequence of Lysobacter capsici AZ78, a Bacterium Antagonistic to Plant-Pathogenic Oomycetes.</title>
        <authorList>
            <person name="Puopolo G."/>
            <person name="Sonego P."/>
            <person name="Engelen K."/>
            <person name="Pertot I."/>
        </authorList>
    </citation>
    <scope>NUCLEOTIDE SEQUENCE [LARGE SCALE GENOMIC DNA]</scope>
    <source>
        <strain evidence="1 2">AZ78</strain>
    </source>
</reference>
<proteinExistence type="predicted"/>
<evidence type="ECO:0000313" key="1">
    <source>
        <dbReference type="EMBL" id="KWS06398.1"/>
    </source>
</evidence>
<keyword evidence="2" id="KW-1185">Reference proteome</keyword>
<gene>
    <name evidence="1" type="ORF">AZ78_3954</name>
</gene>
<name>A0A125MNF4_9GAMM</name>
<dbReference type="AlphaFoldDB" id="A0A125MNF4"/>
<comment type="caution">
    <text evidence="1">The sequence shown here is derived from an EMBL/GenBank/DDBJ whole genome shotgun (WGS) entry which is preliminary data.</text>
</comment>
<accession>A0A125MNF4</accession>
<evidence type="ECO:0000313" key="2">
    <source>
        <dbReference type="Proteomes" id="UP000023435"/>
    </source>
</evidence>
<dbReference type="Proteomes" id="UP000023435">
    <property type="component" value="Unassembled WGS sequence"/>
</dbReference>